<dbReference type="SUPFAM" id="SSF51182">
    <property type="entry name" value="RmlC-like cupins"/>
    <property type="match status" value="1"/>
</dbReference>
<name>A0A0F9V9L4_9ZZZZ</name>
<comment type="caution">
    <text evidence="2">The sequence shown here is derived from an EMBL/GenBank/DDBJ whole genome shotgun (WGS) entry which is preliminary data.</text>
</comment>
<dbReference type="AlphaFoldDB" id="A0A0F9V9L4"/>
<dbReference type="InterPro" id="IPR013096">
    <property type="entry name" value="Cupin_2"/>
</dbReference>
<feature type="domain" description="Cupin type-2" evidence="1">
    <location>
        <begin position="78"/>
        <end position="138"/>
    </location>
</feature>
<evidence type="ECO:0000259" key="1">
    <source>
        <dbReference type="Pfam" id="PF07883"/>
    </source>
</evidence>
<dbReference type="InterPro" id="IPR011051">
    <property type="entry name" value="RmlC_Cupin_sf"/>
</dbReference>
<sequence length="158" mass="17374">MKELDKALASAVTGKLRDEALAEFNKQIDAWGLVMPPAEALVSDFGLGEFRATGLIECWVANELEAGYCGKFLFVFDGQSCPIHHHLMKIETFFIVRGTVEMVCDGRQRRMQAGDVLRVDVGNKHTFTGVGPGMLLEVSKPCLVTDSIFEDPRIQIGG</sequence>
<protein>
    <recommendedName>
        <fullName evidence="1">Cupin type-2 domain-containing protein</fullName>
    </recommendedName>
</protein>
<dbReference type="Pfam" id="PF07883">
    <property type="entry name" value="Cupin_2"/>
    <property type="match status" value="1"/>
</dbReference>
<organism evidence="2">
    <name type="scientific">marine sediment metagenome</name>
    <dbReference type="NCBI Taxonomy" id="412755"/>
    <lineage>
        <taxon>unclassified sequences</taxon>
        <taxon>metagenomes</taxon>
        <taxon>ecological metagenomes</taxon>
    </lineage>
</organism>
<reference evidence="2" key="1">
    <citation type="journal article" date="2015" name="Nature">
        <title>Complex archaea that bridge the gap between prokaryotes and eukaryotes.</title>
        <authorList>
            <person name="Spang A."/>
            <person name="Saw J.H."/>
            <person name="Jorgensen S.L."/>
            <person name="Zaremba-Niedzwiedzka K."/>
            <person name="Martijn J."/>
            <person name="Lind A.E."/>
            <person name="van Eijk R."/>
            <person name="Schleper C."/>
            <person name="Guy L."/>
            <person name="Ettema T.J."/>
        </authorList>
    </citation>
    <scope>NUCLEOTIDE SEQUENCE</scope>
</reference>
<dbReference type="InterPro" id="IPR014710">
    <property type="entry name" value="RmlC-like_jellyroll"/>
</dbReference>
<accession>A0A0F9V9L4</accession>
<gene>
    <name evidence="2" type="ORF">LCGC14_0124740</name>
</gene>
<dbReference type="EMBL" id="LAZR01000039">
    <property type="protein sequence ID" value="KKO00700.1"/>
    <property type="molecule type" value="Genomic_DNA"/>
</dbReference>
<dbReference type="Gene3D" id="2.60.120.10">
    <property type="entry name" value="Jelly Rolls"/>
    <property type="match status" value="1"/>
</dbReference>
<evidence type="ECO:0000313" key="2">
    <source>
        <dbReference type="EMBL" id="KKO00700.1"/>
    </source>
</evidence>
<proteinExistence type="predicted"/>